<reference evidence="2" key="1">
    <citation type="journal article" date="2020" name="Fungal Divers.">
        <title>Resolving the Mortierellaceae phylogeny through synthesis of multi-gene phylogenetics and phylogenomics.</title>
        <authorList>
            <person name="Vandepol N."/>
            <person name="Liber J."/>
            <person name="Desiro A."/>
            <person name="Na H."/>
            <person name="Kennedy M."/>
            <person name="Barry K."/>
            <person name="Grigoriev I.V."/>
            <person name="Miller A.N."/>
            <person name="O'Donnell K."/>
            <person name="Stajich J.E."/>
            <person name="Bonito G."/>
        </authorList>
    </citation>
    <scope>NUCLEOTIDE SEQUENCE</scope>
    <source>
        <strain evidence="2">REB-010B</strain>
    </source>
</reference>
<proteinExistence type="predicted"/>
<protein>
    <submittedName>
        <fullName evidence="2">Uncharacterized protein</fullName>
    </submittedName>
</protein>
<feature type="region of interest" description="Disordered" evidence="1">
    <location>
        <begin position="1"/>
        <end position="58"/>
    </location>
</feature>
<feature type="compositionally biased region" description="Low complexity" evidence="1">
    <location>
        <begin position="113"/>
        <end position="139"/>
    </location>
</feature>
<dbReference type="AlphaFoldDB" id="A0A9P6UP91"/>
<sequence>MRQDQEQDQSQDRDQDRHQGEDRDQREPHVSRRQASYTLHGYNANGHGTGTRTANGESAPFGMAMAYEFDVQDSFTPTFNTATASSFYYSPVSHAGNSSLQLPARRTLEREQQQQQPQQQSRYVAAATSSPSAAATTTTTTTSFAANNDNSVSDADGVVVSSPSPSKALSWLERSASRLTTHKMAPYQFVKDLVTRLADLFEFMDDYSETVAHQS</sequence>
<dbReference type="EMBL" id="JAAAIP010000689">
    <property type="protein sequence ID" value="KAG0313610.1"/>
    <property type="molecule type" value="Genomic_DNA"/>
</dbReference>
<comment type="caution">
    <text evidence="2">The sequence shown here is derived from an EMBL/GenBank/DDBJ whole genome shotgun (WGS) entry which is preliminary data.</text>
</comment>
<accession>A0A9P6UP91</accession>
<dbReference type="Proteomes" id="UP000738325">
    <property type="component" value="Unassembled WGS sequence"/>
</dbReference>
<feature type="region of interest" description="Disordered" evidence="1">
    <location>
        <begin position="107"/>
        <end position="139"/>
    </location>
</feature>
<evidence type="ECO:0000313" key="3">
    <source>
        <dbReference type="Proteomes" id="UP000738325"/>
    </source>
</evidence>
<feature type="compositionally biased region" description="Basic and acidic residues" evidence="1">
    <location>
        <begin position="1"/>
        <end position="30"/>
    </location>
</feature>
<keyword evidence="3" id="KW-1185">Reference proteome</keyword>
<evidence type="ECO:0000313" key="2">
    <source>
        <dbReference type="EMBL" id="KAG0313610.1"/>
    </source>
</evidence>
<gene>
    <name evidence="2" type="ORF">BGZ99_008690</name>
</gene>
<organism evidence="2 3">
    <name type="scientific">Dissophora globulifera</name>
    <dbReference type="NCBI Taxonomy" id="979702"/>
    <lineage>
        <taxon>Eukaryota</taxon>
        <taxon>Fungi</taxon>
        <taxon>Fungi incertae sedis</taxon>
        <taxon>Mucoromycota</taxon>
        <taxon>Mortierellomycotina</taxon>
        <taxon>Mortierellomycetes</taxon>
        <taxon>Mortierellales</taxon>
        <taxon>Mortierellaceae</taxon>
        <taxon>Dissophora</taxon>
    </lineage>
</organism>
<evidence type="ECO:0000256" key="1">
    <source>
        <dbReference type="SAM" id="MobiDB-lite"/>
    </source>
</evidence>
<name>A0A9P6UP91_9FUNG</name>